<dbReference type="SUPFAM" id="SSF49265">
    <property type="entry name" value="Fibronectin type III"/>
    <property type="match status" value="7"/>
</dbReference>
<dbReference type="EMBL" id="CP069362">
    <property type="protein sequence ID" value="WGS64187.1"/>
    <property type="molecule type" value="Genomic_DNA"/>
</dbReference>
<reference evidence="2 3" key="1">
    <citation type="submission" date="2021-02" db="EMBL/GenBank/DDBJ databases">
        <title>Characterization of Marinitoga sp. nov. str. BP5-C20A.</title>
        <authorList>
            <person name="Erauso G."/>
            <person name="Postec A."/>
        </authorList>
    </citation>
    <scope>NUCLEOTIDE SEQUENCE [LARGE SCALE GENOMIC DNA]</scope>
    <source>
        <strain evidence="2 3">BP5-C20A</strain>
    </source>
</reference>
<dbReference type="PANTHER" id="PTHR24099:SF16">
    <property type="entry name" value="E3 UBIQUITIN-PROTEIN LIGASE MIDLINE-1-LIKE ISOFORM X1"/>
    <property type="match status" value="1"/>
</dbReference>
<sequence length="1688" mass="193405">MKKLLFYILLISLFLLLNSCVFKVRPPKAILTYPTNFNNLPTSIDLFWTLEGSEKNDDFNFEIYYGKSETSFDNKISTSNTFTRLENLEPENEYYIKIRTIKGNEYTDSEIYKIKTTDKPEISFIIDKTTIYKNYVELRWSGYDKDGIKKYELYKSTTPDFSDKELSYSGKDTSFRLEDLSYGKTYYIKLIAFDNIDESSEKVLVINVADFGFYNFYPSNNEKSVPINEVTLKWDYTINSNYILLFSTSSSFDDGKYYKQIETSKNSYTIKNLPPGTTFYWEVIDKNNSFKSPILTFTTSYKPEIEITYPIKNTEIENYAIGIPVDTKITWNATDADDDDLTYNIKLKNISENPEIDIKNIDFSTDLLIDEKIKNNFYDVQLKKNQYYALQILADDNKGNIAKSNIIKFRTNSNPAKPYDLYPNNKINIPTDIATLTWESYDIDNNKLTYNIYFGNSADNIAFKENINHNYYILHNLDYGKIYYWQVEAIDSNNATSISDIATFMTNEKPIFKDISPENNEKNINLMPELKWNFEDPDDEILYYNLYFSKSSESLSLIATLTENRYKFNYYLFPQTTYKWEVVAYDSKNASATSKISYFTTTSLPEIELKSPKGNNVSLKPVFTWSSTDTDNDELEYTLNLVFPDKTITKTTKSTSLEYDSFLLPDTEYSWSVLVRDSNMATIISATQTFKTTHQPTITLTYPISEENLGATVTLKWNSYDPDNDNLYYKIYLDDTEIATTTNSNYTLTDLTANKTYIWKVMTIDSNFATSISDESTFTTDSNPFNNPDITNIYDYYDPSKEYTFNENKYPNKMKIKWLTSSNAIYYNVYKEKDGIETPIATNVTENYTTINIPEGGIYNIYVKAFNNKGFYLKGNSIALNINEPPILLDFSPQNNETNIPLTPKIIWNADDHDSSTFNIYIYFGETVNNLNSEYISNANGTNDYTINKILKPGTTYYWKLKLEDEMHGVTETNFRKFTTTYKPHITFINLSSGSTNVSLNTNITWNATDNDGDPLTFDINLSRNGYETLKATTSNNDYSLKLLSNSNYILKITVKDDKGSSDSTEITFSTTKAPIIYNDSLRSDSLDHMKNGNNVYWNAYDQDGDDLTYEVYLGTSKNNLNLIGSTTLSEYSLTNLEYNQTYYWKIIAYDDKGGKTESEIKSFKTNAVPVFEEDKFYPSNNALGVEKNVTLKWNASDNDNDTLKYDLYFGTNKLNLTKIATDYIYNSYNLSSLTEGLTYYWKVIAKDYYDGYAVSDIMSFTVNKAPSIPNITYVLQNGLESTISWKAYDPEGQNLTYDLLISSNGTDYSTVLYNTTQLEYYAKRLKPNSTYYWKLRAIDSKESKSENIISFKTEKSDTNIFTIERGNTSEKNEIINALDINNEIIAIQKDNSNYTLIKFDSSGTETSSVLSGIDPKLLDYYNSNIIVTGINSGKVSFEEYNDSLTLKNATPTNIDATSIKDHLRLSDGSYIIIGNNSGNSFISKVNLSNGSTLLNTVSYSDITLNAIIGITDEDSNKKFIIIGASNNQGYILKTDENFNKESEKTLDDIDALFDVEDTKDGFIVSGFKNNNLIIKKYSYRLNEEWTPIYENNFKNNFAKILKNDDGYIIILNNNNGDIEVIKTDKSLNVIKKSTFGRENEDIANGIIKASDNGYIIFGSTKSFSDTENGNAYLIKTDSNLIGWNTPE</sequence>
<dbReference type="RefSeq" id="WP_280997633.1">
    <property type="nucleotide sequence ID" value="NZ_CP069362.1"/>
</dbReference>
<dbReference type="InterPro" id="IPR003961">
    <property type="entry name" value="FN3_dom"/>
</dbReference>
<dbReference type="SMART" id="SM00060">
    <property type="entry name" value="FN3"/>
    <property type="match status" value="6"/>
</dbReference>
<protein>
    <recommendedName>
        <fullName evidence="1">Fibronectin type-III domain-containing protein</fullName>
    </recommendedName>
</protein>
<evidence type="ECO:0000313" key="3">
    <source>
        <dbReference type="Proteomes" id="UP001232493"/>
    </source>
</evidence>
<evidence type="ECO:0000313" key="2">
    <source>
        <dbReference type="EMBL" id="WGS64187.1"/>
    </source>
</evidence>
<dbReference type="InterPro" id="IPR050617">
    <property type="entry name" value="E3_ligase_FN3/SPRY"/>
</dbReference>
<organism evidence="2 3">
    <name type="scientific">Marinitoga aeolica</name>
    <dbReference type="NCBI Taxonomy" id="2809031"/>
    <lineage>
        <taxon>Bacteria</taxon>
        <taxon>Thermotogati</taxon>
        <taxon>Thermotogota</taxon>
        <taxon>Thermotogae</taxon>
        <taxon>Petrotogales</taxon>
        <taxon>Petrotogaceae</taxon>
        <taxon>Marinitoga</taxon>
    </lineage>
</organism>
<proteinExistence type="predicted"/>
<dbReference type="PANTHER" id="PTHR24099">
    <property type="entry name" value="E3 UBIQUITIN-PROTEIN LIGASE TRIM36-RELATED"/>
    <property type="match status" value="1"/>
</dbReference>
<dbReference type="InterPro" id="IPR013783">
    <property type="entry name" value="Ig-like_fold"/>
</dbReference>
<dbReference type="PROSITE" id="PS50853">
    <property type="entry name" value="FN3"/>
    <property type="match status" value="2"/>
</dbReference>
<dbReference type="CDD" id="cd00063">
    <property type="entry name" value="FN3"/>
    <property type="match status" value="1"/>
</dbReference>
<dbReference type="Gene3D" id="2.60.40.10">
    <property type="entry name" value="Immunoglobulins"/>
    <property type="match status" value="12"/>
</dbReference>
<name>A0ABY8PNG9_9BACT</name>
<dbReference type="InterPro" id="IPR036116">
    <property type="entry name" value="FN3_sf"/>
</dbReference>
<evidence type="ECO:0000259" key="1">
    <source>
        <dbReference type="PROSITE" id="PS50853"/>
    </source>
</evidence>
<feature type="domain" description="Fibronectin type-III" evidence="1">
    <location>
        <begin position="26"/>
        <end position="120"/>
    </location>
</feature>
<accession>A0ABY8PNG9</accession>
<dbReference type="Proteomes" id="UP001232493">
    <property type="component" value="Chromosome"/>
</dbReference>
<feature type="domain" description="Fibronectin type-III" evidence="1">
    <location>
        <begin position="1266"/>
        <end position="1357"/>
    </location>
</feature>
<keyword evidence="3" id="KW-1185">Reference proteome</keyword>
<gene>
    <name evidence="2" type="ORF">JRV97_07335</name>
</gene>